<comment type="caution">
    <text evidence="2">The sequence shown here is derived from an EMBL/GenBank/DDBJ whole genome shotgun (WGS) entry which is preliminary data.</text>
</comment>
<keyword evidence="1" id="KW-0732">Signal</keyword>
<feature type="signal peptide" evidence="1">
    <location>
        <begin position="1"/>
        <end position="22"/>
    </location>
</feature>
<proteinExistence type="predicted"/>
<dbReference type="EMBL" id="JALJOT010000002">
    <property type="protein sequence ID" value="KAK9917880.1"/>
    <property type="molecule type" value="Genomic_DNA"/>
</dbReference>
<feature type="chain" id="PRO_5046073155" evidence="1">
    <location>
        <begin position="23"/>
        <end position="111"/>
    </location>
</feature>
<organism evidence="2 3">
    <name type="scientific">Coccomyxa subellipsoidea</name>
    <dbReference type="NCBI Taxonomy" id="248742"/>
    <lineage>
        <taxon>Eukaryota</taxon>
        <taxon>Viridiplantae</taxon>
        <taxon>Chlorophyta</taxon>
        <taxon>core chlorophytes</taxon>
        <taxon>Trebouxiophyceae</taxon>
        <taxon>Trebouxiophyceae incertae sedis</taxon>
        <taxon>Coccomyxaceae</taxon>
        <taxon>Coccomyxa</taxon>
    </lineage>
</organism>
<dbReference type="Proteomes" id="UP001491310">
    <property type="component" value="Unassembled WGS sequence"/>
</dbReference>
<keyword evidence="3" id="KW-1185">Reference proteome</keyword>
<name>A0ABR2Z1N7_9CHLO</name>
<accession>A0ABR2Z1N7</accession>
<gene>
    <name evidence="2" type="ORF">WJX75_009212</name>
</gene>
<protein>
    <submittedName>
        <fullName evidence="2">Uncharacterized protein</fullName>
    </submittedName>
</protein>
<evidence type="ECO:0000313" key="3">
    <source>
        <dbReference type="Proteomes" id="UP001491310"/>
    </source>
</evidence>
<reference evidence="2 3" key="1">
    <citation type="journal article" date="2024" name="Nat. Commun.">
        <title>Phylogenomics reveals the evolutionary origins of lichenization in chlorophyte algae.</title>
        <authorList>
            <person name="Puginier C."/>
            <person name="Libourel C."/>
            <person name="Otte J."/>
            <person name="Skaloud P."/>
            <person name="Haon M."/>
            <person name="Grisel S."/>
            <person name="Petersen M."/>
            <person name="Berrin J.G."/>
            <person name="Delaux P.M."/>
            <person name="Dal Grande F."/>
            <person name="Keller J."/>
        </authorList>
    </citation>
    <scope>NUCLEOTIDE SEQUENCE [LARGE SCALE GENOMIC DNA]</scope>
    <source>
        <strain evidence="2 3">SAG 216-7</strain>
    </source>
</reference>
<sequence>MGVERFCLVATVLIFGHILASAESTLSGLAALPSSFQGDVSDRAAGLKSWGTLLGRAVIFNQAGDASRGAYSLESLIQETQHQIILQGAGLAKSADAASAAGPATKASPSS</sequence>
<evidence type="ECO:0000256" key="1">
    <source>
        <dbReference type="SAM" id="SignalP"/>
    </source>
</evidence>
<evidence type="ECO:0000313" key="2">
    <source>
        <dbReference type="EMBL" id="KAK9917880.1"/>
    </source>
</evidence>